<keyword evidence="1" id="KW-0472">Membrane</keyword>
<sequence>MSDYVTSYQIFAVGLKVNLGVYFILETTKKKSKSRRNVYMVTIKLGLSLALKGKCFKLQVSNEMPNRLNSE</sequence>
<evidence type="ECO:0000256" key="1">
    <source>
        <dbReference type="SAM" id="Phobius"/>
    </source>
</evidence>
<name>A0A0E9X7E3_ANGAN</name>
<accession>A0A0E9X7E3</accession>
<organism evidence="2">
    <name type="scientific">Anguilla anguilla</name>
    <name type="common">European freshwater eel</name>
    <name type="synonym">Muraena anguilla</name>
    <dbReference type="NCBI Taxonomy" id="7936"/>
    <lineage>
        <taxon>Eukaryota</taxon>
        <taxon>Metazoa</taxon>
        <taxon>Chordata</taxon>
        <taxon>Craniata</taxon>
        <taxon>Vertebrata</taxon>
        <taxon>Euteleostomi</taxon>
        <taxon>Actinopterygii</taxon>
        <taxon>Neopterygii</taxon>
        <taxon>Teleostei</taxon>
        <taxon>Anguilliformes</taxon>
        <taxon>Anguillidae</taxon>
        <taxon>Anguilla</taxon>
    </lineage>
</organism>
<feature type="transmembrane region" description="Helical" evidence="1">
    <location>
        <begin position="6"/>
        <end position="25"/>
    </location>
</feature>
<dbReference type="AlphaFoldDB" id="A0A0E9X7E3"/>
<reference evidence="2" key="2">
    <citation type="journal article" date="2015" name="Fish Shellfish Immunol.">
        <title>Early steps in the European eel (Anguilla anguilla)-Vibrio vulnificus interaction in the gills: Role of the RtxA13 toxin.</title>
        <authorList>
            <person name="Callol A."/>
            <person name="Pajuelo D."/>
            <person name="Ebbesson L."/>
            <person name="Teles M."/>
            <person name="MacKenzie S."/>
            <person name="Amaro C."/>
        </authorList>
    </citation>
    <scope>NUCLEOTIDE SEQUENCE</scope>
</reference>
<proteinExistence type="predicted"/>
<protein>
    <submittedName>
        <fullName evidence="2">Uncharacterized protein</fullName>
    </submittedName>
</protein>
<evidence type="ECO:0000313" key="2">
    <source>
        <dbReference type="EMBL" id="JAH98361.1"/>
    </source>
</evidence>
<keyword evidence="1" id="KW-0812">Transmembrane</keyword>
<keyword evidence="1" id="KW-1133">Transmembrane helix</keyword>
<dbReference type="EMBL" id="GBXM01010216">
    <property type="protein sequence ID" value="JAH98361.1"/>
    <property type="molecule type" value="Transcribed_RNA"/>
</dbReference>
<reference evidence="2" key="1">
    <citation type="submission" date="2014-11" db="EMBL/GenBank/DDBJ databases">
        <authorList>
            <person name="Amaro Gonzalez C."/>
        </authorList>
    </citation>
    <scope>NUCLEOTIDE SEQUENCE</scope>
</reference>